<feature type="compositionally biased region" description="Polar residues" evidence="4">
    <location>
        <begin position="24"/>
        <end position="54"/>
    </location>
</feature>
<evidence type="ECO:0000256" key="2">
    <source>
        <dbReference type="ARBA" id="ARBA00022448"/>
    </source>
</evidence>
<sequence>MKRKNYWFLFAILLLSLTSLSQGQNLNPSSGSGQERKTMSWNPQPSSPQDTNKQPIRVVTHLGESDYKELLDINHDFVTDTGIQVELRNIPDADAYRQLTAMLEVGEGPDIMLVNSPWIRPLAFNGYILPAESYQSNTSGSDVISPILSMLEWNGYEWGIPLDMDPYVLVWQVQALESMGTSGIPESTKEWKDMLARLESRKDQQKAVAVPAGDAYAFAALFSAAGGTSPADVTADELEPVGRIRPWIKFIDNGAMQEAWTSLKEGELALMTAPFSAVHENKNSTLALRIPERMYAANPFLLRGRSFAVSSQAQHPEKAAEWIAYMTSDSSQRSWYDSTGNLPVLKQIYEADRFQWLKPPIALDLLLKPADGGGADSRLQSKWEDFAKASKLFLTGKSTEQQYREAMNGHPKEKTGN</sequence>
<proteinExistence type="inferred from homology"/>
<dbReference type="RefSeq" id="WP_212978585.1">
    <property type="nucleotide sequence ID" value="NZ_AP025343.1"/>
</dbReference>
<dbReference type="Gene3D" id="3.40.190.10">
    <property type="entry name" value="Periplasmic binding protein-like II"/>
    <property type="match status" value="1"/>
</dbReference>
<protein>
    <recommendedName>
        <fullName evidence="8">Extracellular solute-binding protein</fullName>
    </recommendedName>
</protein>
<dbReference type="PANTHER" id="PTHR30061:SF50">
    <property type="entry name" value="MALTOSE_MALTODEXTRIN-BINDING PERIPLASMIC PROTEIN"/>
    <property type="match status" value="1"/>
</dbReference>
<evidence type="ECO:0008006" key="8">
    <source>
        <dbReference type="Google" id="ProtNLM"/>
    </source>
</evidence>
<dbReference type="InterPro" id="IPR006059">
    <property type="entry name" value="SBP"/>
</dbReference>
<feature type="region of interest" description="Disordered" evidence="4">
    <location>
        <begin position="24"/>
        <end position="55"/>
    </location>
</feature>
<dbReference type="AlphaFoldDB" id="A0A919YES4"/>
<keyword evidence="2" id="KW-0813">Transport</keyword>
<accession>A0A919YES4</accession>
<comment type="caution">
    <text evidence="6">The sequence shown here is derived from an EMBL/GenBank/DDBJ whole genome shotgun (WGS) entry which is preliminary data.</text>
</comment>
<comment type="similarity">
    <text evidence="1">Belongs to the bacterial solute-binding protein 1 family.</text>
</comment>
<dbReference type="EMBL" id="BORT01000010">
    <property type="protein sequence ID" value="GIO47795.1"/>
    <property type="molecule type" value="Genomic_DNA"/>
</dbReference>
<dbReference type="Proteomes" id="UP000682811">
    <property type="component" value="Unassembled WGS sequence"/>
</dbReference>
<dbReference type="SUPFAM" id="SSF53850">
    <property type="entry name" value="Periplasmic binding protein-like II"/>
    <property type="match status" value="1"/>
</dbReference>
<dbReference type="Pfam" id="PF13416">
    <property type="entry name" value="SBP_bac_8"/>
    <property type="match status" value="1"/>
</dbReference>
<feature type="signal peptide" evidence="5">
    <location>
        <begin position="1"/>
        <end position="23"/>
    </location>
</feature>
<reference evidence="6 7" key="1">
    <citation type="submission" date="2021-03" db="EMBL/GenBank/DDBJ databases">
        <title>Antimicrobial resistance genes in bacteria isolated from Japanese honey, and their potential for conferring macrolide and lincosamide resistance in the American foulbrood pathogen Paenibacillus larvae.</title>
        <authorList>
            <person name="Okamoto M."/>
            <person name="Kumagai M."/>
            <person name="Kanamori H."/>
            <person name="Takamatsu D."/>
        </authorList>
    </citation>
    <scope>NUCLEOTIDE SEQUENCE [LARGE SCALE GENOMIC DNA]</scope>
    <source>
        <strain evidence="6 7">J34TS1</strain>
    </source>
</reference>
<dbReference type="PANTHER" id="PTHR30061">
    <property type="entry name" value="MALTOSE-BINDING PERIPLASMIC PROTEIN"/>
    <property type="match status" value="1"/>
</dbReference>
<name>A0A919YES4_9BACL</name>
<dbReference type="GO" id="GO:0042956">
    <property type="term" value="P:maltodextrin transmembrane transport"/>
    <property type="evidence" value="ECO:0007669"/>
    <property type="project" value="TreeGrafter"/>
</dbReference>
<evidence type="ECO:0000313" key="7">
    <source>
        <dbReference type="Proteomes" id="UP000682811"/>
    </source>
</evidence>
<keyword evidence="7" id="KW-1185">Reference proteome</keyword>
<evidence type="ECO:0000256" key="5">
    <source>
        <dbReference type="SAM" id="SignalP"/>
    </source>
</evidence>
<evidence type="ECO:0000256" key="4">
    <source>
        <dbReference type="SAM" id="MobiDB-lite"/>
    </source>
</evidence>
<evidence type="ECO:0000313" key="6">
    <source>
        <dbReference type="EMBL" id="GIO47795.1"/>
    </source>
</evidence>
<evidence type="ECO:0000256" key="1">
    <source>
        <dbReference type="ARBA" id="ARBA00008520"/>
    </source>
</evidence>
<dbReference type="GO" id="GO:0015768">
    <property type="term" value="P:maltose transport"/>
    <property type="evidence" value="ECO:0007669"/>
    <property type="project" value="TreeGrafter"/>
</dbReference>
<feature type="chain" id="PRO_5038548631" description="Extracellular solute-binding protein" evidence="5">
    <location>
        <begin position="24"/>
        <end position="417"/>
    </location>
</feature>
<evidence type="ECO:0000256" key="3">
    <source>
        <dbReference type="ARBA" id="ARBA00022729"/>
    </source>
</evidence>
<organism evidence="6 7">
    <name type="scientific">Paenibacillus azoreducens</name>
    <dbReference type="NCBI Taxonomy" id="116718"/>
    <lineage>
        <taxon>Bacteria</taxon>
        <taxon>Bacillati</taxon>
        <taxon>Bacillota</taxon>
        <taxon>Bacilli</taxon>
        <taxon>Bacillales</taxon>
        <taxon>Paenibacillaceae</taxon>
        <taxon>Paenibacillus</taxon>
    </lineage>
</organism>
<keyword evidence="3 5" id="KW-0732">Signal</keyword>
<gene>
    <name evidence="6" type="ORF">J34TS1_25600</name>
</gene>
<dbReference type="GO" id="GO:0055052">
    <property type="term" value="C:ATP-binding cassette (ABC) transporter complex, substrate-binding subunit-containing"/>
    <property type="evidence" value="ECO:0007669"/>
    <property type="project" value="TreeGrafter"/>
</dbReference>
<dbReference type="GO" id="GO:1901982">
    <property type="term" value="F:maltose binding"/>
    <property type="evidence" value="ECO:0007669"/>
    <property type="project" value="TreeGrafter"/>
</dbReference>